<gene>
    <name evidence="15" type="ORF">DEP91_06790</name>
</gene>
<dbReference type="InterPro" id="IPR052166">
    <property type="entry name" value="Diverse_Acyl-CoA_DH"/>
</dbReference>
<feature type="domain" description="Acyl-CoA dehydrogenase/oxidase C-terminal" evidence="11">
    <location>
        <begin position="282"/>
        <end position="451"/>
    </location>
</feature>
<comment type="function">
    <text evidence="7">Involved in the assimilation of dimethylsulphoniopropionate (DMSP), an important compound in the fixation of carbon in marine phytoplankton, by mediating the conversion of 3-(methylthio)propanoyl-CoA (MMPA-CoA) to 3-(methylthio)acryloyl-CoA (MTA-CoA).</text>
</comment>
<evidence type="ECO:0000313" key="16">
    <source>
        <dbReference type="Proteomes" id="UP000262699"/>
    </source>
</evidence>
<evidence type="ECO:0000313" key="15">
    <source>
        <dbReference type="EMBL" id="HCB75867.1"/>
    </source>
</evidence>
<accession>A0A3D0WAU3</accession>
<dbReference type="EMBL" id="DOYJ01000193">
    <property type="protein sequence ID" value="HCB75867.1"/>
    <property type="molecule type" value="Genomic_DNA"/>
</dbReference>
<evidence type="ECO:0000256" key="4">
    <source>
        <dbReference type="ARBA" id="ARBA00022827"/>
    </source>
</evidence>
<comment type="cofactor">
    <cofactor evidence="1 10">
        <name>FAD</name>
        <dbReference type="ChEBI" id="CHEBI:57692"/>
    </cofactor>
</comment>
<evidence type="ECO:0000256" key="3">
    <source>
        <dbReference type="ARBA" id="ARBA00022630"/>
    </source>
</evidence>
<evidence type="ECO:0000259" key="12">
    <source>
        <dbReference type="Pfam" id="PF02770"/>
    </source>
</evidence>
<dbReference type="SUPFAM" id="SSF47203">
    <property type="entry name" value="Acyl-CoA dehydrogenase C-terminal domain-like"/>
    <property type="match status" value="1"/>
</dbReference>
<evidence type="ECO:0000256" key="8">
    <source>
        <dbReference type="ARBA" id="ARBA00066694"/>
    </source>
</evidence>
<protein>
    <recommendedName>
        <fullName evidence="9">3-methylmercaptopropionyl-CoA dehydrogenase</fullName>
        <ecNumber evidence="8">1.3.99.41</ecNumber>
    </recommendedName>
</protein>
<dbReference type="PANTHER" id="PTHR42803:SF1">
    <property type="entry name" value="BROAD-SPECIFICITY LINEAR ACYL-COA DEHYDROGENASE FADE5"/>
    <property type="match status" value="1"/>
</dbReference>
<dbReference type="InterPro" id="IPR025878">
    <property type="entry name" value="Acyl-CoA_dh-like_C_dom"/>
</dbReference>
<name>A0A3D0WAU3_9SPHN</name>
<dbReference type="InterPro" id="IPR009100">
    <property type="entry name" value="AcylCoA_DH/oxidase_NM_dom_sf"/>
</dbReference>
<evidence type="ECO:0000259" key="13">
    <source>
        <dbReference type="Pfam" id="PF02771"/>
    </source>
</evidence>
<dbReference type="Gene3D" id="1.20.140.10">
    <property type="entry name" value="Butyryl-CoA Dehydrogenase, subunit A, domain 3"/>
    <property type="match status" value="1"/>
</dbReference>
<proteinExistence type="inferred from homology"/>
<evidence type="ECO:0000256" key="6">
    <source>
        <dbReference type="ARBA" id="ARBA00051388"/>
    </source>
</evidence>
<dbReference type="PANTHER" id="PTHR42803">
    <property type="entry name" value="ACYL-COA DEHYDROGENASE"/>
    <property type="match status" value="1"/>
</dbReference>
<feature type="domain" description="Acyl-CoA oxidase/dehydrogenase middle" evidence="12">
    <location>
        <begin position="163"/>
        <end position="271"/>
    </location>
</feature>
<keyword evidence="5 10" id="KW-0560">Oxidoreductase</keyword>
<evidence type="ECO:0000256" key="10">
    <source>
        <dbReference type="RuleBase" id="RU362125"/>
    </source>
</evidence>
<dbReference type="FunFam" id="2.40.110.10:FF:000031">
    <property type="entry name" value="Acyl-CoA dehydrogenase, putative"/>
    <property type="match status" value="1"/>
</dbReference>
<evidence type="ECO:0000256" key="1">
    <source>
        <dbReference type="ARBA" id="ARBA00001974"/>
    </source>
</evidence>
<comment type="catalytic activity">
    <reaction evidence="6">
        <text>3-(methylsulfanyl)propanoyl-CoA + oxidized [electron-transfer flavoprotein] + H(+) = 3-(methylsulfanyl)acryloyl-CoA + reduced [electron-transfer flavoprotein]</text>
        <dbReference type="Rhea" id="RHEA:52612"/>
        <dbReference type="Rhea" id="RHEA-COMP:10685"/>
        <dbReference type="Rhea" id="RHEA-COMP:10686"/>
        <dbReference type="ChEBI" id="CHEBI:15378"/>
        <dbReference type="ChEBI" id="CHEBI:57692"/>
        <dbReference type="ChEBI" id="CHEBI:58307"/>
        <dbReference type="ChEBI" id="CHEBI:82815"/>
        <dbReference type="ChEBI" id="CHEBI:84994"/>
        <dbReference type="EC" id="1.3.99.41"/>
    </reaction>
    <physiologicalReaction direction="left-to-right" evidence="6">
        <dbReference type="Rhea" id="RHEA:52613"/>
    </physiologicalReaction>
</comment>
<dbReference type="InterPro" id="IPR006091">
    <property type="entry name" value="Acyl-CoA_Oxase/DH_mid-dom"/>
</dbReference>
<dbReference type="EC" id="1.3.99.41" evidence="8"/>
<dbReference type="AlphaFoldDB" id="A0A3D0WAU3"/>
<dbReference type="InterPro" id="IPR036250">
    <property type="entry name" value="AcylCo_DH-like_C"/>
</dbReference>
<feature type="domain" description="Acyl-CoA dehydrogenase/oxidase N-terminal" evidence="13">
    <location>
        <begin position="80"/>
        <end position="158"/>
    </location>
</feature>
<evidence type="ECO:0000259" key="11">
    <source>
        <dbReference type="Pfam" id="PF00441"/>
    </source>
</evidence>
<dbReference type="Pfam" id="PF02770">
    <property type="entry name" value="Acyl-CoA_dh_M"/>
    <property type="match status" value="1"/>
</dbReference>
<dbReference type="Pfam" id="PF00441">
    <property type="entry name" value="Acyl-CoA_dh_1"/>
    <property type="match status" value="1"/>
</dbReference>
<evidence type="ECO:0000259" key="14">
    <source>
        <dbReference type="Pfam" id="PF12806"/>
    </source>
</evidence>
<dbReference type="Pfam" id="PF02771">
    <property type="entry name" value="Acyl-CoA_dh_N"/>
    <property type="match status" value="1"/>
</dbReference>
<organism evidence="15 16">
    <name type="scientific">Sphingomonas bacterium</name>
    <dbReference type="NCBI Taxonomy" id="1895847"/>
    <lineage>
        <taxon>Bacteria</taxon>
        <taxon>Pseudomonadati</taxon>
        <taxon>Pseudomonadota</taxon>
        <taxon>Alphaproteobacteria</taxon>
        <taxon>Sphingomonadales</taxon>
        <taxon>Sphingomonadaceae</taxon>
        <taxon>Sphingomonas</taxon>
    </lineage>
</organism>
<dbReference type="Proteomes" id="UP000262699">
    <property type="component" value="Unassembled WGS sequence"/>
</dbReference>
<dbReference type="Gene3D" id="1.10.540.10">
    <property type="entry name" value="Acyl-CoA dehydrogenase/oxidase, N-terminal domain"/>
    <property type="match status" value="1"/>
</dbReference>
<dbReference type="SUPFAM" id="SSF56645">
    <property type="entry name" value="Acyl-CoA dehydrogenase NM domain-like"/>
    <property type="match status" value="1"/>
</dbReference>
<evidence type="ECO:0000256" key="7">
    <source>
        <dbReference type="ARBA" id="ARBA00058683"/>
    </source>
</evidence>
<evidence type="ECO:0000256" key="5">
    <source>
        <dbReference type="ARBA" id="ARBA00023002"/>
    </source>
</evidence>
<evidence type="ECO:0000256" key="2">
    <source>
        <dbReference type="ARBA" id="ARBA00009347"/>
    </source>
</evidence>
<dbReference type="InterPro" id="IPR009075">
    <property type="entry name" value="AcylCo_DH/oxidase_C"/>
</dbReference>
<comment type="similarity">
    <text evidence="2 10">Belongs to the acyl-CoA dehydrogenase family.</text>
</comment>
<dbReference type="Pfam" id="PF12806">
    <property type="entry name" value="Acyl-CoA_dh_C"/>
    <property type="match status" value="1"/>
</dbReference>
<dbReference type="Gene3D" id="2.40.110.10">
    <property type="entry name" value="Butyryl-CoA Dehydrogenase, subunit A, domain 2"/>
    <property type="match status" value="1"/>
</dbReference>
<feature type="domain" description="Acetyl-CoA dehydrogenase-like C-terminal" evidence="14">
    <location>
        <begin position="471"/>
        <end position="592"/>
    </location>
</feature>
<sequence length="600" mass="64567">MPQYNPPVRDTRFVLDHVVGLERHANLPGFANATPDMVDAVLEEGGRFVAEVLFPINHSGDQEGCTRHPDGSVTTPKGFKEAYDQLREAGWMTLGAPEEFGGQGMPHTVSTAFEEYMISANMAFAMYPGLTHGAIAALLAKGSDEQKALYVPRMVSGEWGGTMNLTEPHCGTDLGLIKTKAEPQADGSYAITGTKIFISSGEHDLTSNIIHLVLAKTPGAPDSSKGISLFVVPKFMVNDDGSLGDRNALSCGSIEHKMGIHGNSTCVMNYDGAKGWMVGEENKGLAAMFIMMNAARLGVGLQGLGVAEVAYQNAVQYAHDRRQGRALTGPAEPAEKADTLFVHPDVRRMLMEAKSLTEGLRALCLWGALQVDLAHKAPDDAERQLADDLIGLLTPVIKGYGTDKGYDIATNAQQVYGGHGYIAEWGMEQYVRDARIAMIYEGTNGVQAMDLVGRKLAQNGGRAVQAFFKLVGDEIAAAKQEESSADFANRLERALNELQAATMWFLQNGMKNPENVGAGAHSYMHLMGIVATGLMWLRMARAAAKLIAAGEGDAKFLNAKLVTARFYAERILPDAGALRRKIEGGAESVMALEPELFMAA</sequence>
<dbReference type="GO" id="GO:0016627">
    <property type="term" value="F:oxidoreductase activity, acting on the CH-CH group of donors"/>
    <property type="evidence" value="ECO:0007669"/>
    <property type="project" value="InterPro"/>
</dbReference>
<comment type="caution">
    <text evidence="15">The sequence shown here is derived from an EMBL/GenBank/DDBJ whole genome shotgun (WGS) entry which is preliminary data.</text>
</comment>
<dbReference type="InterPro" id="IPR013786">
    <property type="entry name" value="AcylCoA_DH/ox_N"/>
</dbReference>
<dbReference type="InterPro" id="IPR037069">
    <property type="entry name" value="AcylCoA_DH/ox_N_sf"/>
</dbReference>
<keyword evidence="3 10" id="KW-0285">Flavoprotein</keyword>
<dbReference type="GO" id="GO:0050660">
    <property type="term" value="F:flavin adenine dinucleotide binding"/>
    <property type="evidence" value="ECO:0007669"/>
    <property type="project" value="InterPro"/>
</dbReference>
<reference evidence="15 16" key="1">
    <citation type="journal article" date="2018" name="Nat. Biotechnol.">
        <title>A standardized bacterial taxonomy based on genome phylogeny substantially revises the tree of life.</title>
        <authorList>
            <person name="Parks D.H."/>
            <person name="Chuvochina M."/>
            <person name="Waite D.W."/>
            <person name="Rinke C."/>
            <person name="Skarshewski A."/>
            <person name="Chaumeil P.A."/>
            <person name="Hugenholtz P."/>
        </authorList>
    </citation>
    <scope>NUCLEOTIDE SEQUENCE [LARGE SCALE GENOMIC DNA]</scope>
    <source>
        <strain evidence="15">UBA9015</strain>
    </source>
</reference>
<dbReference type="InterPro" id="IPR046373">
    <property type="entry name" value="Acyl-CoA_Oxase/DH_mid-dom_sf"/>
</dbReference>
<keyword evidence="4 10" id="KW-0274">FAD</keyword>
<evidence type="ECO:0000256" key="9">
    <source>
        <dbReference type="ARBA" id="ARBA00069043"/>
    </source>
</evidence>